<evidence type="ECO:0008006" key="3">
    <source>
        <dbReference type="Google" id="ProtNLM"/>
    </source>
</evidence>
<dbReference type="GeneID" id="71852186"/>
<comment type="caution">
    <text evidence="1">The sequence shown here is derived from an EMBL/GenBank/DDBJ whole genome shotgun (WGS) entry which is preliminary data.</text>
</comment>
<dbReference type="Proteomes" id="UP001595821">
    <property type="component" value="Unassembled WGS sequence"/>
</dbReference>
<name>A0ABD5NYH3_9EURY</name>
<dbReference type="AlphaFoldDB" id="A0ABD5NYH3"/>
<protein>
    <recommendedName>
        <fullName evidence="3">Small CPxCG-related zinc finger protein</fullName>
    </recommendedName>
</protein>
<dbReference type="RefSeq" id="WP_246971081.1">
    <property type="nucleotide sequence ID" value="NZ_CP095397.1"/>
</dbReference>
<proteinExistence type="predicted"/>
<organism evidence="1 2">
    <name type="scientific">Natribaculum luteum</name>
    <dbReference type="NCBI Taxonomy" id="1586232"/>
    <lineage>
        <taxon>Archaea</taxon>
        <taxon>Methanobacteriati</taxon>
        <taxon>Methanobacteriota</taxon>
        <taxon>Stenosarchaea group</taxon>
        <taxon>Halobacteria</taxon>
        <taxon>Halobacteriales</taxon>
        <taxon>Natrialbaceae</taxon>
        <taxon>Natribaculum</taxon>
    </lineage>
</organism>
<evidence type="ECO:0000313" key="1">
    <source>
        <dbReference type="EMBL" id="MFC4247002.1"/>
    </source>
</evidence>
<reference evidence="1 2" key="1">
    <citation type="journal article" date="2014" name="Int. J. Syst. Evol. Microbiol.">
        <title>Complete genome sequence of Corynebacterium casei LMG S-19264T (=DSM 44701T), isolated from a smear-ripened cheese.</title>
        <authorList>
            <consortium name="US DOE Joint Genome Institute (JGI-PGF)"/>
            <person name="Walter F."/>
            <person name="Albersmeier A."/>
            <person name="Kalinowski J."/>
            <person name="Ruckert C."/>
        </authorList>
    </citation>
    <scope>NUCLEOTIDE SEQUENCE [LARGE SCALE GENOMIC DNA]</scope>
    <source>
        <strain evidence="1 2">IBRC-M 10912</strain>
    </source>
</reference>
<gene>
    <name evidence="1" type="ORF">ACFOZ7_08315</name>
</gene>
<evidence type="ECO:0000313" key="2">
    <source>
        <dbReference type="Proteomes" id="UP001595821"/>
    </source>
</evidence>
<accession>A0ABD5NYH3</accession>
<dbReference type="EMBL" id="JBHSDJ010000024">
    <property type="protein sequence ID" value="MFC4247002.1"/>
    <property type="molecule type" value="Genomic_DNA"/>
</dbReference>
<sequence>MPYFSCEGCDHTIDLAVFDRDTQRGYCPVCEETTLWTIEFEGGGEVSL</sequence>